<feature type="domain" description="SnoaL-like" evidence="1">
    <location>
        <begin position="11"/>
        <end position="107"/>
    </location>
</feature>
<sequence length="115" mass="12825">MTDDVRAVGWRMYEAFNTHDFGAAESIFAADFVSHPLGTTGAESVTRSWTRFHERFPDVEVVVEDMLVDGDKVAVRTTLRGIPADAAGQRPPTMLEIFRVQDGRIAELWGVSTLR</sequence>
<proteinExistence type="predicted"/>
<organism evidence="2 3">
    <name type="scientific">Nonomuraea guangzhouensis</name>
    <dbReference type="NCBI Taxonomy" id="1291555"/>
    <lineage>
        <taxon>Bacteria</taxon>
        <taxon>Bacillati</taxon>
        <taxon>Actinomycetota</taxon>
        <taxon>Actinomycetes</taxon>
        <taxon>Streptosporangiales</taxon>
        <taxon>Streptosporangiaceae</taxon>
        <taxon>Nonomuraea</taxon>
    </lineage>
</organism>
<evidence type="ECO:0000313" key="3">
    <source>
        <dbReference type="Proteomes" id="UP001597097"/>
    </source>
</evidence>
<dbReference type="EMBL" id="JBHUCM010000002">
    <property type="protein sequence ID" value="MFD1535579.1"/>
    <property type="molecule type" value="Genomic_DNA"/>
</dbReference>
<evidence type="ECO:0000313" key="2">
    <source>
        <dbReference type="EMBL" id="MFD1535579.1"/>
    </source>
</evidence>
<accession>A0ABW4FYH3</accession>
<evidence type="ECO:0000259" key="1">
    <source>
        <dbReference type="Pfam" id="PF12680"/>
    </source>
</evidence>
<gene>
    <name evidence="2" type="ORF">ACFSJ0_00955</name>
</gene>
<keyword evidence="3" id="KW-1185">Reference proteome</keyword>
<dbReference type="Proteomes" id="UP001597097">
    <property type="component" value="Unassembled WGS sequence"/>
</dbReference>
<dbReference type="InterPro" id="IPR037401">
    <property type="entry name" value="SnoaL-like"/>
</dbReference>
<dbReference type="RefSeq" id="WP_219537837.1">
    <property type="nucleotide sequence ID" value="NZ_JAHKRM010000041.1"/>
</dbReference>
<dbReference type="Pfam" id="PF12680">
    <property type="entry name" value="SnoaL_2"/>
    <property type="match status" value="1"/>
</dbReference>
<reference evidence="3" key="1">
    <citation type="journal article" date="2019" name="Int. J. Syst. Evol. Microbiol.">
        <title>The Global Catalogue of Microorganisms (GCM) 10K type strain sequencing project: providing services to taxonomists for standard genome sequencing and annotation.</title>
        <authorList>
            <consortium name="The Broad Institute Genomics Platform"/>
            <consortium name="The Broad Institute Genome Sequencing Center for Infectious Disease"/>
            <person name="Wu L."/>
            <person name="Ma J."/>
        </authorList>
    </citation>
    <scope>NUCLEOTIDE SEQUENCE [LARGE SCALE GENOMIC DNA]</scope>
    <source>
        <strain evidence="3">CGMCC 1.15399</strain>
    </source>
</reference>
<protein>
    <submittedName>
        <fullName evidence="2">Ester cyclase</fullName>
    </submittedName>
</protein>
<name>A0ABW4FYH3_9ACTN</name>
<comment type="caution">
    <text evidence="2">The sequence shown here is derived from an EMBL/GenBank/DDBJ whole genome shotgun (WGS) entry which is preliminary data.</text>
</comment>